<dbReference type="EMBL" id="JAAKFY010000002">
    <property type="protein sequence ID" value="KAF3861079.1"/>
    <property type="molecule type" value="Genomic_DNA"/>
</dbReference>
<dbReference type="AlphaFoldDB" id="A0A7J5ZJF2"/>
<organism evidence="2 3">
    <name type="scientific">Dissostichus mawsoni</name>
    <name type="common">Antarctic cod</name>
    <dbReference type="NCBI Taxonomy" id="36200"/>
    <lineage>
        <taxon>Eukaryota</taxon>
        <taxon>Metazoa</taxon>
        <taxon>Chordata</taxon>
        <taxon>Craniata</taxon>
        <taxon>Vertebrata</taxon>
        <taxon>Euteleostomi</taxon>
        <taxon>Actinopterygii</taxon>
        <taxon>Neopterygii</taxon>
        <taxon>Teleostei</taxon>
        <taxon>Neoteleostei</taxon>
        <taxon>Acanthomorphata</taxon>
        <taxon>Eupercaria</taxon>
        <taxon>Perciformes</taxon>
        <taxon>Notothenioidei</taxon>
        <taxon>Nototheniidae</taxon>
        <taxon>Dissostichus</taxon>
    </lineage>
</organism>
<gene>
    <name evidence="2" type="ORF">F7725_001334</name>
</gene>
<accession>A0A7J5ZJF2</accession>
<sequence>MLFLGTCLLFCSRMAMPICSVSMAASFHWSKIDSGLGSDGGGDGLSDAGGVRLGEFVLQHRSSGRTLGSRRLAVFTERYRTYTPRMQQDNRSSIVVVSLL</sequence>
<keyword evidence="3" id="KW-1185">Reference proteome</keyword>
<dbReference type="Proteomes" id="UP000518266">
    <property type="component" value="Unassembled WGS sequence"/>
</dbReference>
<keyword evidence="1" id="KW-0732">Signal</keyword>
<reference evidence="2 3" key="1">
    <citation type="submission" date="2020-03" db="EMBL/GenBank/DDBJ databases">
        <title>Dissostichus mawsoni Genome sequencing and assembly.</title>
        <authorList>
            <person name="Park H."/>
        </authorList>
    </citation>
    <scope>NUCLEOTIDE SEQUENCE [LARGE SCALE GENOMIC DNA]</scope>
    <source>
        <strain evidence="2">DM0001</strain>
        <tissue evidence="2">Muscle</tissue>
    </source>
</reference>
<feature type="chain" id="PRO_5029699583" description="Secreted protein" evidence="1">
    <location>
        <begin position="18"/>
        <end position="100"/>
    </location>
</feature>
<evidence type="ECO:0008006" key="4">
    <source>
        <dbReference type="Google" id="ProtNLM"/>
    </source>
</evidence>
<evidence type="ECO:0000256" key="1">
    <source>
        <dbReference type="SAM" id="SignalP"/>
    </source>
</evidence>
<evidence type="ECO:0000313" key="2">
    <source>
        <dbReference type="EMBL" id="KAF3861079.1"/>
    </source>
</evidence>
<comment type="caution">
    <text evidence="2">The sequence shown here is derived from an EMBL/GenBank/DDBJ whole genome shotgun (WGS) entry which is preliminary data.</text>
</comment>
<evidence type="ECO:0000313" key="3">
    <source>
        <dbReference type="Proteomes" id="UP000518266"/>
    </source>
</evidence>
<name>A0A7J5ZJF2_DISMA</name>
<protein>
    <recommendedName>
        <fullName evidence="4">Secreted protein</fullName>
    </recommendedName>
</protein>
<feature type="signal peptide" evidence="1">
    <location>
        <begin position="1"/>
        <end position="17"/>
    </location>
</feature>
<proteinExistence type="predicted"/>